<evidence type="ECO:0000313" key="3">
    <source>
        <dbReference type="Proteomes" id="UP000034407"/>
    </source>
</evidence>
<feature type="transmembrane region" description="Helical" evidence="1">
    <location>
        <begin position="66"/>
        <end position="85"/>
    </location>
</feature>
<organism evidence="2 3">
    <name type="scientific">Paraclostridium benzoelyticum</name>
    <dbReference type="NCBI Taxonomy" id="1629550"/>
    <lineage>
        <taxon>Bacteria</taxon>
        <taxon>Bacillati</taxon>
        <taxon>Bacillota</taxon>
        <taxon>Clostridia</taxon>
        <taxon>Peptostreptococcales</taxon>
        <taxon>Peptostreptococcaceae</taxon>
        <taxon>Paraclostridium</taxon>
    </lineage>
</organism>
<evidence type="ECO:0000313" key="2">
    <source>
        <dbReference type="EMBL" id="KKY02542.1"/>
    </source>
</evidence>
<dbReference type="AlphaFoldDB" id="A0A0M3DMB4"/>
<keyword evidence="1" id="KW-0812">Transmembrane</keyword>
<sequence length="91" mass="10295">MEFHYYYIIQDIVGVLMAFIGIRMFTLSIRMILSSKKSKNGILISISYALVTIAGVNLLFNNFGLKPWIVSIILILLSLLITNIVKTDKTI</sequence>
<gene>
    <name evidence="2" type="ORF">VN21_02705</name>
</gene>
<comment type="caution">
    <text evidence="2">The sequence shown here is derived from an EMBL/GenBank/DDBJ whole genome shotgun (WGS) entry which is preliminary data.</text>
</comment>
<feature type="transmembrane region" description="Helical" evidence="1">
    <location>
        <begin position="41"/>
        <end position="60"/>
    </location>
</feature>
<reference evidence="2 3" key="1">
    <citation type="submission" date="2015-04" db="EMBL/GenBank/DDBJ databases">
        <title>Microcin producing Clostridium sp. JC272T.</title>
        <authorList>
            <person name="Jyothsna T."/>
            <person name="Sasikala C."/>
            <person name="Ramana C."/>
        </authorList>
    </citation>
    <scope>NUCLEOTIDE SEQUENCE [LARGE SCALE GENOMIC DNA]</scope>
    <source>
        <strain evidence="2 3">JC272</strain>
    </source>
</reference>
<dbReference type="RefSeq" id="WP_046821931.1">
    <property type="nucleotide sequence ID" value="NZ_JBCLWQ010000002.1"/>
</dbReference>
<evidence type="ECO:0000256" key="1">
    <source>
        <dbReference type="SAM" id="Phobius"/>
    </source>
</evidence>
<name>A0A0M3DMB4_9FIRM</name>
<keyword evidence="1" id="KW-0472">Membrane</keyword>
<keyword evidence="3" id="KW-1185">Reference proteome</keyword>
<accession>A0A0M3DMB4</accession>
<protein>
    <submittedName>
        <fullName evidence="2">Uncharacterized protein</fullName>
    </submittedName>
</protein>
<dbReference type="OrthoDB" id="1756923at2"/>
<feature type="transmembrane region" description="Helical" evidence="1">
    <location>
        <begin position="6"/>
        <end position="29"/>
    </location>
</feature>
<dbReference type="PATRIC" id="fig|1629550.3.peg.3242"/>
<proteinExistence type="predicted"/>
<dbReference type="EMBL" id="LBBT01000052">
    <property type="protein sequence ID" value="KKY02542.1"/>
    <property type="molecule type" value="Genomic_DNA"/>
</dbReference>
<keyword evidence="1" id="KW-1133">Transmembrane helix</keyword>
<dbReference type="Proteomes" id="UP000034407">
    <property type="component" value="Unassembled WGS sequence"/>
</dbReference>